<protein>
    <recommendedName>
        <fullName evidence="3">AAA domain-containing protein</fullName>
    </recommendedName>
</protein>
<comment type="caution">
    <text evidence="1">The sequence shown here is derived from an EMBL/GenBank/DDBJ whole genome shotgun (WGS) entry which is preliminary data.</text>
</comment>
<dbReference type="Proteomes" id="UP001560267">
    <property type="component" value="Unassembled WGS sequence"/>
</dbReference>
<sequence length="155" mass="17445">MQAITQAFIVVSGVPGTGKSTYANWLCQTYGFMHQDVDWQGLPSASVLAQRPLVVDWGFPANEPALADCIALIRSWKANSARLWWFDGDREAALESFLKRGTVPKQFWDYQMAGIDDNWRKIEAVINGRLDVISPAQRLTPEQIFSHMCNSPQTL</sequence>
<evidence type="ECO:0008006" key="3">
    <source>
        <dbReference type="Google" id="ProtNLM"/>
    </source>
</evidence>
<dbReference type="SUPFAM" id="SSF52540">
    <property type="entry name" value="P-loop containing nucleoside triphosphate hydrolases"/>
    <property type="match status" value="1"/>
</dbReference>
<reference evidence="1 2" key="1">
    <citation type="submission" date="2024-07" db="EMBL/GenBank/DDBJ databases">
        <title>Draft Genome Sequence of Ferrimicrobium acidiphilum Strain YE2023, Isolated from a Pulp of Bioleach Reactor.</title>
        <authorList>
            <person name="Elkina Y.A."/>
            <person name="Bulaeva A.G."/>
            <person name="Beletsky A.V."/>
            <person name="Mardanov A.V."/>
        </authorList>
    </citation>
    <scope>NUCLEOTIDE SEQUENCE [LARGE SCALE GENOMIC DNA]</scope>
    <source>
        <strain evidence="1 2">YE2023</strain>
    </source>
</reference>
<evidence type="ECO:0000313" key="1">
    <source>
        <dbReference type="EMBL" id="MEX6428428.1"/>
    </source>
</evidence>
<accession>A0ABV3Y1K8</accession>
<evidence type="ECO:0000313" key="2">
    <source>
        <dbReference type="Proteomes" id="UP001560267"/>
    </source>
</evidence>
<dbReference type="InterPro" id="IPR027417">
    <property type="entry name" value="P-loop_NTPase"/>
</dbReference>
<proteinExistence type="predicted"/>
<organism evidence="1 2">
    <name type="scientific">Ferrimicrobium acidiphilum</name>
    <dbReference type="NCBI Taxonomy" id="121039"/>
    <lineage>
        <taxon>Bacteria</taxon>
        <taxon>Bacillati</taxon>
        <taxon>Actinomycetota</taxon>
        <taxon>Acidimicrobiia</taxon>
        <taxon>Acidimicrobiales</taxon>
        <taxon>Acidimicrobiaceae</taxon>
        <taxon>Ferrimicrobium</taxon>
    </lineage>
</organism>
<dbReference type="EMBL" id="JBFSHR010000002">
    <property type="protein sequence ID" value="MEX6428428.1"/>
    <property type="molecule type" value="Genomic_DNA"/>
</dbReference>
<keyword evidence="2" id="KW-1185">Reference proteome</keyword>
<dbReference type="RefSeq" id="WP_298445967.1">
    <property type="nucleotide sequence ID" value="NZ_JBFSHR010000002.1"/>
</dbReference>
<gene>
    <name evidence="1" type="ORF">AB6A68_01030</name>
</gene>
<name>A0ABV3Y1K8_9ACTN</name>
<dbReference type="Gene3D" id="3.40.50.300">
    <property type="entry name" value="P-loop containing nucleotide triphosphate hydrolases"/>
    <property type="match status" value="1"/>
</dbReference>